<keyword evidence="2" id="KW-0732">Signal</keyword>
<proteinExistence type="predicted"/>
<dbReference type="InterPro" id="IPR019088">
    <property type="entry name" value="CHP02186-rel_TM"/>
</dbReference>
<evidence type="ECO:0008006" key="5">
    <source>
        <dbReference type="Google" id="ProtNLM"/>
    </source>
</evidence>
<dbReference type="Proteomes" id="UP000244904">
    <property type="component" value="Unassembled WGS sequence"/>
</dbReference>
<dbReference type="EMBL" id="OMOJ01000002">
    <property type="protein sequence ID" value="SPF79751.1"/>
    <property type="molecule type" value="Genomic_DNA"/>
</dbReference>
<protein>
    <recommendedName>
        <fullName evidence="5">Transmembrane protein</fullName>
    </recommendedName>
</protein>
<dbReference type="OrthoDB" id="9815212at2"/>
<keyword evidence="4" id="KW-1185">Reference proteome</keyword>
<name>A0A2R8AUP4_9RHOB</name>
<gene>
    <name evidence="3" type="ORF">PRI8871_01548</name>
</gene>
<evidence type="ECO:0000256" key="1">
    <source>
        <dbReference type="SAM" id="Phobius"/>
    </source>
</evidence>
<feature type="signal peptide" evidence="2">
    <location>
        <begin position="1"/>
        <end position="18"/>
    </location>
</feature>
<evidence type="ECO:0000256" key="2">
    <source>
        <dbReference type="SAM" id="SignalP"/>
    </source>
</evidence>
<dbReference type="AlphaFoldDB" id="A0A2R8AUP4"/>
<dbReference type="RefSeq" id="WP_108885591.1">
    <property type="nucleotide sequence ID" value="NZ_OMOJ01000002.1"/>
</dbReference>
<organism evidence="3 4">
    <name type="scientific">Pseudoprimorskyibacter insulae</name>
    <dbReference type="NCBI Taxonomy" id="1695997"/>
    <lineage>
        <taxon>Bacteria</taxon>
        <taxon>Pseudomonadati</taxon>
        <taxon>Pseudomonadota</taxon>
        <taxon>Alphaproteobacteria</taxon>
        <taxon>Rhodobacterales</taxon>
        <taxon>Paracoccaceae</taxon>
        <taxon>Pseudoprimorskyibacter</taxon>
    </lineage>
</organism>
<dbReference type="Pfam" id="PF09608">
    <property type="entry name" value="Alph_Pro_TM"/>
    <property type="match status" value="1"/>
</dbReference>
<evidence type="ECO:0000313" key="4">
    <source>
        <dbReference type="Proteomes" id="UP000244904"/>
    </source>
</evidence>
<reference evidence="4" key="1">
    <citation type="submission" date="2018-03" db="EMBL/GenBank/DDBJ databases">
        <authorList>
            <person name="Rodrigo-Torres L."/>
            <person name="Arahal R. D."/>
            <person name="Lucena T."/>
        </authorList>
    </citation>
    <scope>NUCLEOTIDE SEQUENCE [LARGE SCALE GENOMIC DNA]</scope>
    <source>
        <strain evidence="4">CECT 8871</strain>
    </source>
</reference>
<feature type="chain" id="PRO_5015360435" description="Transmembrane protein" evidence="2">
    <location>
        <begin position="19"/>
        <end position="255"/>
    </location>
</feature>
<keyword evidence="1" id="KW-1133">Transmembrane helix</keyword>
<accession>A0A2R8AUP4</accession>
<feature type="transmembrane region" description="Helical" evidence="1">
    <location>
        <begin position="227"/>
        <end position="252"/>
    </location>
</feature>
<keyword evidence="1" id="KW-0472">Membrane</keyword>
<keyword evidence="1" id="KW-0812">Transmembrane</keyword>
<evidence type="ECO:0000313" key="3">
    <source>
        <dbReference type="EMBL" id="SPF79751.1"/>
    </source>
</evidence>
<sequence length="255" mass="27744">MMRWLLLILALLATHATAETETVVLGLSQDRVRITPNFDGSEILIFGAVKRETPIPTGDPLQVVVTIAGPDRPITIFRKARVAGIWVNARSAELPAAPTFYAVATSASWDNVMSAAADKAHNVSVDLAIRAMGMARGDVASQSFTDAAIRLQQNSGLYKLLEGAVTIEDQTLFRASVNMPANLTEGAYRTRIFLTRGGEVVDLYETEITVGKVGLERWLFNLSRDNAFYYGLLSLLIATIAGWGASTIFRLLRNG</sequence>